<evidence type="ECO:0000313" key="2">
    <source>
        <dbReference type="EMBL" id="KAF2222376.1"/>
    </source>
</evidence>
<evidence type="ECO:0000256" key="1">
    <source>
        <dbReference type="SAM" id="MobiDB-lite"/>
    </source>
</evidence>
<keyword evidence="3" id="KW-1185">Reference proteome</keyword>
<organism evidence="2 3">
    <name type="scientific">Elsinoe ampelina</name>
    <dbReference type="NCBI Taxonomy" id="302913"/>
    <lineage>
        <taxon>Eukaryota</taxon>
        <taxon>Fungi</taxon>
        <taxon>Dikarya</taxon>
        <taxon>Ascomycota</taxon>
        <taxon>Pezizomycotina</taxon>
        <taxon>Dothideomycetes</taxon>
        <taxon>Dothideomycetidae</taxon>
        <taxon>Myriangiales</taxon>
        <taxon>Elsinoaceae</taxon>
        <taxon>Elsinoe</taxon>
    </lineage>
</organism>
<feature type="compositionally biased region" description="Low complexity" evidence="1">
    <location>
        <begin position="109"/>
        <end position="120"/>
    </location>
</feature>
<dbReference type="PANTHER" id="PTHR37540">
    <property type="entry name" value="TRANSCRIPTION FACTOR (ACR-2), PUTATIVE-RELATED-RELATED"/>
    <property type="match status" value="1"/>
</dbReference>
<proteinExistence type="predicted"/>
<feature type="compositionally biased region" description="Basic residues" evidence="1">
    <location>
        <begin position="58"/>
        <end position="74"/>
    </location>
</feature>
<feature type="compositionally biased region" description="Polar residues" evidence="1">
    <location>
        <begin position="96"/>
        <end position="108"/>
    </location>
</feature>
<dbReference type="EMBL" id="ML992508">
    <property type="protein sequence ID" value="KAF2222376.1"/>
    <property type="molecule type" value="Genomic_DNA"/>
</dbReference>
<feature type="region of interest" description="Disordered" evidence="1">
    <location>
        <begin position="45"/>
        <end position="122"/>
    </location>
</feature>
<dbReference type="AlphaFoldDB" id="A0A6A6G9E1"/>
<dbReference type="OrthoDB" id="4159781at2759"/>
<accession>A0A6A6G9E1</accession>
<evidence type="ECO:0000313" key="3">
    <source>
        <dbReference type="Proteomes" id="UP000799538"/>
    </source>
</evidence>
<dbReference type="PANTHER" id="PTHR37540:SF5">
    <property type="entry name" value="TRANSCRIPTION FACTOR DOMAIN-CONTAINING PROTEIN"/>
    <property type="match status" value="1"/>
</dbReference>
<gene>
    <name evidence="2" type="ORF">BDZ85DRAFT_127216</name>
</gene>
<dbReference type="Proteomes" id="UP000799538">
    <property type="component" value="Unassembled WGS sequence"/>
</dbReference>
<reference evidence="3" key="1">
    <citation type="journal article" date="2020" name="Stud. Mycol.">
        <title>101 Dothideomycetes genomes: A test case for predicting lifestyles and emergence of pathogens.</title>
        <authorList>
            <person name="Haridas S."/>
            <person name="Albert R."/>
            <person name="Binder M."/>
            <person name="Bloem J."/>
            <person name="LaButti K."/>
            <person name="Salamov A."/>
            <person name="Andreopoulos B."/>
            <person name="Baker S."/>
            <person name="Barry K."/>
            <person name="Bills G."/>
            <person name="Bluhm B."/>
            <person name="Cannon C."/>
            <person name="Castanera R."/>
            <person name="Culley D."/>
            <person name="Daum C."/>
            <person name="Ezra D."/>
            <person name="Gonzalez J."/>
            <person name="Henrissat B."/>
            <person name="Kuo A."/>
            <person name="Liang C."/>
            <person name="Lipzen A."/>
            <person name="Lutzoni F."/>
            <person name="Magnuson J."/>
            <person name="Mondo S."/>
            <person name="Nolan M."/>
            <person name="Ohm R."/>
            <person name="Pangilinan J."/>
            <person name="Park H.-J."/>
            <person name="Ramirez L."/>
            <person name="Alfaro M."/>
            <person name="Sun H."/>
            <person name="Tritt A."/>
            <person name="Yoshinaga Y."/>
            <person name="Zwiers L.-H."/>
            <person name="Turgeon B."/>
            <person name="Goodwin S."/>
            <person name="Spatafora J."/>
            <person name="Crous P."/>
            <person name="Grigoriev I."/>
        </authorList>
    </citation>
    <scope>NUCLEOTIDE SEQUENCE [LARGE SCALE GENOMIC DNA]</scope>
    <source>
        <strain evidence="3">CECT 20119</strain>
    </source>
</reference>
<feature type="compositionally biased region" description="Polar residues" evidence="1">
    <location>
        <begin position="78"/>
        <end position="87"/>
    </location>
</feature>
<sequence length="722" mass="80658">MSFQASQHMSFVTVTNLDDFKSKENVRKVRTTVMNDYLDKAKEDPLTTDRRAFSKTTPAKKQHVSTQRRPRHRPILPISQSGPSQHDQSSKRTPSERSLGSSKHTANITTSPSSLESTSPRVHMQLRQDSAVSIKEETIAPATSSCSTVFLNEVNDPSVELERHLESFNLAQGALVPAAIDIQWLRNNCARFFRTQGAARRWFAVLIHSPLAYLARLCLTAPFTDLMVSQTSSVEGFSDSDTRLTLEIFDVIPRIINDTLNDPLQQCSNSTMLAIVQLLYGQLYTSYRSLIGSHQFALRQMILARGGLEKLDGNGPVAVGVTMVHLEANFLRNKEGDLDCLNWILVRISDSTAMPWPAPEGPLLRIRDDNTAAMPSSLHSTETNQLIGLMQDLTHQVLQLRKIEVAQTIGSTVAVAAYAEQKAKIYWTMADLTRKVHQTPARTRVYTGVAAWAYEAVRQASFLYSHAIWERRPFHQPVKCTQCVTLASPEKLFDAVRRIPIGDLWGPLAGTLYWALMVGAATCHQIPQGTDGERSDIQTNTPILPSDLVPPLPYSFTHERQISSSTTVDLLDQLLNPPEPHQAGSEADEAGPQALVSPVDLTSAPKEFFILEQRTLNAAKELFDSYAQTRPHDRCSQREVDAGRPFVQRCEDDKSAKRHRVLPTNADPGREEGRAVEHADFIRCFLTANAIRVSLLLRFDHEIAMLRSVATLDQVAAWLRRE</sequence>
<protein>
    <submittedName>
        <fullName evidence="2">Uncharacterized protein</fullName>
    </submittedName>
</protein>
<name>A0A6A6G9E1_9PEZI</name>